<evidence type="ECO:0000313" key="3">
    <source>
        <dbReference type="Proteomes" id="UP000789342"/>
    </source>
</evidence>
<proteinExistence type="predicted"/>
<organism evidence="2 3">
    <name type="scientific">Acaulospora morrowiae</name>
    <dbReference type="NCBI Taxonomy" id="94023"/>
    <lineage>
        <taxon>Eukaryota</taxon>
        <taxon>Fungi</taxon>
        <taxon>Fungi incertae sedis</taxon>
        <taxon>Mucoromycota</taxon>
        <taxon>Glomeromycotina</taxon>
        <taxon>Glomeromycetes</taxon>
        <taxon>Diversisporales</taxon>
        <taxon>Acaulosporaceae</taxon>
        <taxon>Acaulospora</taxon>
    </lineage>
</organism>
<keyword evidence="3" id="KW-1185">Reference proteome</keyword>
<reference evidence="2" key="1">
    <citation type="submission" date="2021-06" db="EMBL/GenBank/DDBJ databases">
        <authorList>
            <person name="Kallberg Y."/>
            <person name="Tangrot J."/>
            <person name="Rosling A."/>
        </authorList>
    </citation>
    <scope>NUCLEOTIDE SEQUENCE</scope>
    <source>
        <strain evidence="2">CL551</strain>
    </source>
</reference>
<dbReference type="OrthoDB" id="2399110at2759"/>
<accession>A0A9N8YWJ4</accession>
<sequence length="368" mass="42270">MRARHQQSLSPLRNPLWMSEGPPDSSNQQNSTPVFALHHYLERQILQNNITYGYYDQGDHGEGNDTIGWVGEACVQSSLFRNLDISQHKGKNNNKLLSSKTWLEIIPGECKKRGKDDVYKNCWLYLSNDLRRFVREHDLQGKNLPHCQNRTRITNLDLMCQNLTSETKRMQEQHSLRIFGRYIQHSKGIALAGVGIVVLCAQRKVNHTLHNVFFARTTTDDHCEYENWGYVFYSEKKFFMSKMCGSEWKKHDLRYKILVAKETPHIWVVRMPAPNAATLKSTISNNKTIEYEVLVIPPPSPTNDTYSTQRPLRTRRINCNSANGTVYWIPEGYRPVLVRTADLPLLVGTDYSLPSSPAYSSDSDDSGC</sequence>
<protein>
    <submittedName>
        <fullName evidence="2">12809_t:CDS:1</fullName>
    </submittedName>
</protein>
<evidence type="ECO:0000256" key="1">
    <source>
        <dbReference type="SAM" id="MobiDB-lite"/>
    </source>
</evidence>
<feature type="region of interest" description="Disordered" evidence="1">
    <location>
        <begin position="1"/>
        <end position="31"/>
    </location>
</feature>
<feature type="compositionally biased region" description="Polar residues" evidence="1">
    <location>
        <begin position="1"/>
        <end position="11"/>
    </location>
</feature>
<dbReference type="AlphaFoldDB" id="A0A9N8YWJ4"/>
<dbReference type="Proteomes" id="UP000789342">
    <property type="component" value="Unassembled WGS sequence"/>
</dbReference>
<name>A0A9N8YWJ4_9GLOM</name>
<evidence type="ECO:0000313" key="2">
    <source>
        <dbReference type="EMBL" id="CAG8454234.1"/>
    </source>
</evidence>
<gene>
    <name evidence="2" type="ORF">AMORRO_LOCUS1057</name>
</gene>
<dbReference type="EMBL" id="CAJVPV010000381">
    <property type="protein sequence ID" value="CAG8454234.1"/>
    <property type="molecule type" value="Genomic_DNA"/>
</dbReference>
<comment type="caution">
    <text evidence="2">The sequence shown here is derived from an EMBL/GenBank/DDBJ whole genome shotgun (WGS) entry which is preliminary data.</text>
</comment>